<evidence type="ECO:0000256" key="5">
    <source>
        <dbReference type="ARBA" id="ARBA00022679"/>
    </source>
</evidence>
<dbReference type="InterPro" id="IPR050271">
    <property type="entry name" value="UDP-glycosyltransferase"/>
</dbReference>
<evidence type="ECO:0000256" key="4">
    <source>
        <dbReference type="ARBA" id="ARBA00022676"/>
    </source>
</evidence>
<sequence length="140" mass="15833">MVEVFKSMPETTFIWKYEEKDSEIVQHLKNVYLSEWVPQNALLADPRLTVFINNGGLGSITELAYMGKPAVLIPIFVDQTRNANMFAKHGGGVVSKKEDLKHPKKLKDLLQKIFSDDRLKRCHLSNSLLSVVFYVDPAAA</sequence>
<dbReference type="CDD" id="cd03784">
    <property type="entry name" value="GT1_Gtf-like"/>
    <property type="match status" value="1"/>
</dbReference>
<evidence type="ECO:0000256" key="10">
    <source>
        <dbReference type="ARBA" id="ARBA00047475"/>
    </source>
</evidence>
<accession>A0AAD5R047</accession>
<name>A0AAD5R047_PARTN</name>
<dbReference type="FunFam" id="3.40.50.2000:FF:000038">
    <property type="entry name" value="UDP-GlucuronosylTransferase"/>
    <property type="match status" value="1"/>
</dbReference>
<keyword evidence="6" id="KW-0812">Transmembrane</keyword>
<evidence type="ECO:0000256" key="1">
    <source>
        <dbReference type="ARBA" id="ARBA00004167"/>
    </source>
</evidence>
<dbReference type="PANTHER" id="PTHR48043">
    <property type="entry name" value="EG:EG0003.4 PROTEIN-RELATED"/>
    <property type="match status" value="1"/>
</dbReference>
<dbReference type="SUPFAM" id="SSF53756">
    <property type="entry name" value="UDP-Glycosyltransferase/glycogen phosphorylase"/>
    <property type="match status" value="1"/>
</dbReference>
<comment type="similarity">
    <text evidence="2">Belongs to the UDP-glycosyltransferase family.</text>
</comment>
<dbReference type="Gene3D" id="3.40.50.2000">
    <property type="entry name" value="Glycogen Phosphorylase B"/>
    <property type="match status" value="1"/>
</dbReference>
<dbReference type="InterPro" id="IPR002213">
    <property type="entry name" value="UDP_glucos_trans"/>
</dbReference>
<keyword evidence="12" id="KW-1185">Reference proteome</keyword>
<evidence type="ECO:0000256" key="9">
    <source>
        <dbReference type="ARBA" id="ARBA00023136"/>
    </source>
</evidence>
<keyword evidence="4" id="KW-0328">Glycosyltransferase</keyword>
<keyword evidence="9" id="KW-0472">Membrane</keyword>
<evidence type="ECO:0000256" key="6">
    <source>
        <dbReference type="ARBA" id="ARBA00022692"/>
    </source>
</evidence>
<dbReference type="Pfam" id="PF00201">
    <property type="entry name" value="UDPGT"/>
    <property type="match status" value="1"/>
</dbReference>
<proteinExistence type="inferred from homology"/>
<evidence type="ECO:0000256" key="2">
    <source>
        <dbReference type="ARBA" id="ARBA00009995"/>
    </source>
</evidence>
<keyword evidence="7" id="KW-0732">Signal</keyword>
<protein>
    <recommendedName>
        <fullName evidence="3">glucuronosyltransferase</fullName>
        <ecNumber evidence="3">2.4.1.17</ecNumber>
    </recommendedName>
</protein>
<keyword evidence="5" id="KW-0808">Transferase</keyword>
<keyword evidence="8" id="KW-1133">Transmembrane helix</keyword>
<evidence type="ECO:0000256" key="8">
    <source>
        <dbReference type="ARBA" id="ARBA00022989"/>
    </source>
</evidence>
<reference evidence="11" key="1">
    <citation type="submission" date="2021-06" db="EMBL/GenBank/DDBJ databases">
        <title>Parelaphostrongylus tenuis whole genome reference sequence.</title>
        <authorList>
            <person name="Garwood T.J."/>
            <person name="Larsen P.A."/>
            <person name="Fountain-Jones N.M."/>
            <person name="Garbe J.R."/>
            <person name="Macchietto M.G."/>
            <person name="Kania S.A."/>
            <person name="Gerhold R.W."/>
            <person name="Richards J.E."/>
            <person name="Wolf T.M."/>
        </authorList>
    </citation>
    <scope>NUCLEOTIDE SEQUENCE</scope>
    <source>
        <strain evidence="11">MNPRO001-30</strain>
        <tissue evidence="11">Meninges</tissue>
    </source>
</reference>
<organism evidence="11 12">
    <name type="scientific">Parelaphostrongylus tenuis</name>
    <name type="common">Meningeal worm</name>
    <dbReference type="NCBI Taxonomy" id="148309"/>
    <lineage>
        <taxon>Eukaryota</taxon>
        <taxon>Metazoa</taxon>
        <taxon>Ecdysozoa</taxon>
        <taxon>Nematoda</taxon>
        <taxon>Chromadorea</taxon>
        <taxon>Rhabditida</taxon>
        <taxon>Rhabditina</taxon>
        <taxon>Rhabditomorpha</taxon>
        <taxon>Strongyloidea</taxon>
        <taxon>Metastrongylidae</taxon>
        <taxon>Parelaphostrongylus</taxon>
    </lineage>
</organism>
<comment type="caution">
    <text evidence="11">The sequence shown here is derived from an EMBL/GenBank/DDBJ whole genome shotgun (WGS) entry which is preliminary data.</text>
</comment>
<dbReference type="EC" id="2.4.1.17" evidence="3"/>
<dbReference type="Proteomes" id="UP001196413">
    <property type="component" value="Unassembled WGS sequence"/>
</dbReference>
<evidence type="ECO:0000256" key="7">
    <source>
        <dbReference type="ARBA" id="ARBA00022729"/>
    </source>
</evidence>
<dbReference type="AlphaFoldDB" id="A0AAD5R047"/>
<dbReference type="EMBL" id="JAHQIW010005780">
    <property type="protein sequence ID" value="KAJ1367112.1"/>
    <property type="molecule type" value="Genomic_DNA"/>
</dbReference>
<gene>
    <name evidence="11" type="ORF">KIN20_027964</name>
</gene>
<evidence type="ECO:0000256" key="3">
    <source>
        <dbReference type="ARBA" id="ARBA00012544"/>
    </source>
</evidence>
<dbReference type="GO" id="GO:0016020">
    <property type="term" value="C:membrane"/>
    <property type="evidence" value="ECO:0007669"/>
    <property type="project" value="UniProtKB-SubCell"/>
</dbReference>
<evidence type="ECO:0000313" key="12">
    <source>
        <dbReference type="Proteomes" id="UP001196413"/>
    </source>
</evidence>
<dbReference type="GO" id="GO:0015020">
    <property type="term" value="F:glucuronosyltransferase activity"/>
    <property type="evidence" value="ECO:0007669"/>
    <property type="project" value="UniProtKB-EC"/>
</dbReference>
<comment type="catalytic activity">
    <reaction evidence="10">
        <text>glucuronate acceptor + UDP-alpha-D-glucuronate = acceptor beta-D-glucuronoside + UDP + H(+)</text>
        <dbReference type="Rhea" id="RHEA:21032"/>
        <dbReference type="ChEBI" id="CHEBI:15378"/>
        <dbReference type="ChEBI" id="CHEBI:58052"/>
        <dbReference type="ChEBI" id="CHEBI:58223"/>
        <dbReference type="ChEBI" id="CHEBI:132367"/>
        <dbReference type="ChEBI" id="CHEBI:132368"/>
        <dbReference type="EC" id="2.4.1.17"/>
    </reaction>
</comment>
<comment type="subcellular location">
    <subcellularLocation>
        <location evidence="1">Membrane</location>
        <topology evidence="1">Single-pass membrane protein</topology>
    </subcellularLocation>
</comment>
<dbReference type="PANTHER" id="PTHR48043:SF23">
    <property type="entry name" value="UDP-GLUCURONOSYLTRANSFERASE"/>
    <property type="match status" value="1"/>
</dbReference>
<evidence type="ECO:0000313" key="11">
    <source>
        <dbReference type="EMBL" id="KAJ1367112.1"/>
    </source>
</evidence>